<dbReference type="Proteomes" id="UP000249819">
    <property type="component" value="Unassembled WGS sequence"/>
</dbReference>
<feature type="domain" description="Mce/MlaD" evidence="2">
    <location>
        <begin position="34"/>
        <end position="106"/>
    </location>
</feature>
<feature type="transmembrane region" description="Helical" evidence="1">
    <location>
        <begin position="6"/>
        <end position="24"/>
    </location>
</feature>
<evidence type="ECO:0000256" key="1">
    <source>
        <dbReference type="SAM" id="Phobius"/>
    </source>
</evidence>
<keyword evidence="1" id="KW-0812">Transmembrane</keyword>
<protein>
    <submittedName>
        <fullName evidence="3">Phospholipid/cholesterol/gamma-HCH transport system substrate-binding protein</fullName>
    </submittedName>
</protein>
<gene>
    <name evidence="3" type="ORF">CLV59_10736</name>
</gene>
<comment type="caution">
    <text evidence="3">The sequence shown here is derived from an EMBL/GenBank/DDBJ whole genome shotgun (WGS) entry which is preliminary data.</text>
</comment>
<dbReference type="AlphaFoldDB" id="A0A327VTB0"/>
<keyword evidence="1" id="KW-0472">Membrane</keyword>
<reference evidence="3 4" key="1">
    <citation type="submission" date="2018-06" db="EMBL/GenBank/DDBJ databases">
        <title>Genomic Encyclopedia of Archaeal and Bacterial Type Strains, Phase II (KMG-II): from individual species to whole genera.</title>
        <authorList>
            <person name="Goeker M."/>
        </authorList>
    </citation>
    <scope>NUCLEOTIDE SEQUENCE [LARGE SCALE GENOMIC DNA]</scope>
    <source>
        <strain evidence="3 4">DSM 29821</strain>
    </source>
</reference>
<evidence type="ECO:0000259" key="2">
    <source>
        <dbReference type="Pfam" id="PF02470"/>
    </source>
</evidence>
<evidence type="ECO:0000313" key="4">
    <source>
        <dbReference type="Proteomes" id="UP000249819"/>
    </source>
</evidence>
<dbReference type="InterPro" id="IPR003399">
    <property type="entry name" value="Mce/MlaD"/>
</dbReference>
<dbReference type="PANTHER" id="PTHR33371:SF4">
    <property type="entry name" value="INTERMEMBRANE PHOSPHOLIPID TRANSPORT SYSTEM BINDING PROTEIN MLAD"/>
    <property type="match status" value="1"/>
</dbReference>
<organism evidence="3 4">
    <name type="scientific">Chitinophaga dinghuensis</name>
    <dbReference type="NCBI Taxonomy" id="1539050"/>
    <lineage>
        <taxon>Bacteria</taxon>
        <taxon>Pseudomonadati</taxon>
        <taxon>Bacteroidota</taxon>
        <taxon>Chitinophagia</taxon>
        <taxon>Chitinophagales</taxon>
        <taxon>Chitinophagaceae</taxon>
        <taxon>Chitinophaga</taxon>
    </lineage>
</organism>
<dbReference type="PANTHER" id="PTHR33371">
    <property type="entry name" value="INTERMEMBRANE PHOSPHOLIPID TRANSPORT SYSTEM BINDING PROTEIN MLAD-RELATED"/>
    <property type="match status" value="1"/>
</dbReference>
<keyword evidence="4" id="KW-1185">Reference proteome</keyword>
<evidence type="ECO:0000313" key="3">
    <source>
        <dbReference type="EMBL" id="RAJ77270.1"/>
    </source>
</evidence>
<dbReference type="Pfam" id="PF02470">
    <property type="entry name" value="MlaD"/>
    <property type="match status" value="1"/>
</dbReference>
<sequence length="320" mass="34724">MLVVSLFSLIAIIILAIGIITLGAQHKSFENKFTVNGLFNDVNGLKAGDNIWISGVKIGIVKKIELIEDGKVLITMSIEKKSRKYIHKDAAVKIGTDGLIGNKIIIIYGGTKNSPVIEDNEYLNIRQEAGTKDMMTMLDSASNNLLQITDNLKKITDKIINGHGTINTLLNDSTLSGNLKTTIHDARETAANLKNSSSSSIQMLNNLKAFSARLNQQGTSINRLLADTAIYNNISNSAAGLEETIDNLSAFAANIKAASDALNKNSDNITHVLLHDEAAAAALKSTIHNLDSASNKLNEDLEAVKHNFLLRGYFKKKPKQ</sequence>
<accession>A0A327VTB0</accession>
<dbReference type="InterPro" id="IPR052336">
    <property type="entry name" value="MlaD_Phospholipid_Transporter"/>
</dbReference>
<name>A0A327VTB0_9BACT</name>
<proteinExistence type="predicted"/>
<keyword evidence="1" id="KW-1133">Transmembrane helix</keyword>
<dbReference type="EMBL" id="QLMA01000007">
    <property type="protein sequence ID" value="RAJ77270.1"/>
    <property type="molecule type" value="Genomic_DNA"/>
</dbReference>